<dbReference type="InterPro" id="IPR024980">
    <property type="entry name" value="DUF3886"/>
</dbReference>
<dbReference type="AlphaFoldDB" id="A0A3G9IX12"/>
<dbReference type="OrthoDB" id="2679911at2"/>
<dbReference type="EMBL" id="AP019308">
    <property type="protein sequence ID" value="BBH20685.1"/>
    <property type="molecule type" value="Genomic_DNA"/>
</dbReference>
<proteinExistence type="predicted"/>
<name>A0A3G9IX12_9BACL</name>
<gene>
    <name evidence="1" type="ORF">Back11_20300</name>
</gene>
<organism evidence="1 2">
    <name type="scientific">Paenibacillus baekrokdamisoli</name>
    <dbReference type="NCBI Taxonomy" id="1712516"/>
    <lineage>
        <taxon>Bacteria</taxon>
        <taxon>Bacillati</taxon>
        <taxon>Bacillota</taxon>
        <taxon>Bacilli</taxon>
        <taxon>Bacillales</taxon>
        <taxon>Paenibacillaceae</taxon>
        <taxon>Paenibacillus</taxon>
    </lineage>
</organism>
<evidence type="ECO:0000313" key="2">
    <source>
        <dbReference type="Proteomes" id="UP000275368"/>
    </source>
</evidence>
<accession>A0A3G9IX12</accession>
<reference evidence="1 2" key="1">
    <citation type="submission" date="2018-11" db="EMBL/GenBank/DDBJ databases">
        <title>Complete genome sequence of Paenibacillus baekrokdamisoli strain KCTC 33723.</title>
        <authorList>
            <person name="Kang S.W."/>
            <person name="Lee K.C."/>
            <person name="Kim K.K."/>
            <person name="Kim J.S."/>
            <person name="Kim D.S."/>
            <person name="Ko S.H."/>
            <person name="Yang S.H."/>
            <person name="Lee J.S."/>
        </authorList>
    </citation>
    <scope>NUCLEOTIDE SEQUENCE [LARGE SCALE GENOMIC DNA]</scope>
    <source>
        <strain evidence="1 2">KCTC 33723</strain>
    </source>
</reference>
<dbReference type="Proteomes" id="UP000275368">
    <property type="component" value="Chromosome"/>
</dbReference>
<protein>
    <submittedName>
        <fullName evidence="1">Uncharacterized protein</fullName>
    </submittedName>
</protein>
<evidence type="ECO:0000313" key="1">
    <source>
        <dbReference type="EMBL" id="BBH20685.1"/>
    </source>
</evidence>
<dbReference type="KEGG" id="pbk:Back11_20300"/>
<keyword evidence="2" id="KW-1185">Reference proteome</keyword>
<dbReference type="RefSeq" id="WP_125655966.1">
    <property type="nucleotide sequence ID" value="NZ_AP019308.1"/>
</dbReference>
<dbReference type="Pfam" id="PF13025">
    <property type="entry name" value="DUF3886"/>
    <property type="match status" value="1"/>
</dbReference>
<sequence length="85" mass="9891">MAKKRTNPAPAAAKDDKPATLQDLLRPEILDKLKAKANELKTAEETRKEDIRKQAEEAHQAEQKRLENDFEHLLNNSKMDWRKNK</sequence>